<evidence type="ECO:0000259" key="3">
    <source>
        <dbReference type="Pfam" id="PF13193"/>
    </source>
</evidence>
<proteinExistence type="inferred from homology"/>
<dbReference type="Pfam" id="PF13193">
    <property type="entry name" value="AMP-binding_C"/>
    <property type="match status" value="1"/>
</dbReference>
<dbReference type="PANTHER" id="PTHR43201:SF5">
    <property type="entry name" value="MEDIUM-CHAIN ACYL-COA LIGASE ACSF2, MITOCHONDRIAL"/>
    <property type="match status" value="1"/>
</dbReference>
<evidence type="ECO:0000256" key="2">
    <source>
        <dbReference type="ARBA" id="ARBA00022598"/>
    </source>
</evidence>
<organism evidence="4 5">
    <name type="scientific">Allacma fusca</name>
    <dbReference type="NCBI Taxonomy" id="39272"/>
    <lineage>
        <taxon>Eukaryota</taxon>
        <taxon>Metazoa</taxon>
        <taxon>Ecdysozoa</taxon>
        <taxon>Arthropoda</taxon>
        <taxon>Hexapoda</taxon>
        <taxon>Collembola</taxon>
        <taxon>Symphypleona</taxon>
        <taxon>Sminthuridae</taxon>
        <taxon>Allacma</taxon>
    </lineage>
</organism>
<protein>
    <recommendedName>
        <fullName evidence="3">AMP-binding enzyme C-terminal domain-containing protein</fullName>
    </recommendedName>
</protein>
<gene>
    <name evidence="4" type="ORF">AFUS01_LOCUS3897</name>
</gene>
<dbReference type="GO" id="GO:0006631">
    <property type="term" value="P:fatty acid metabolic process"/>
    <property type="evidence" value="ECO:0007669"/>
    <property type="project" value="TreeGrafter"/>
</dbReference>
<dbReference type="EMBL" id="CAJVCH010023963">
    <property type="protein sequence ID" value="CAG7695889.1"/>
    <property type="molecule type" value="Genomic_DNA"/>
</dbReference>
<feature type="non-terminal residue" evidence="4">
    <location>
        <position position="57"/>
    </location>
</feature>
<comment type="similarity">
    <text evidence="1">Belongs to the ATP-dependent AMP-binding enzyme family.</text>
</comment>
<dbReference type="GO" id="GO:0031956">
    <property type="term" value="F:medium-chain fatty acid-CoA ligase activity"/>
    <property type="evidence" value="ECO:0007669"/>
    <property type="project" value="TreeGrafter"/>
</dbReference>
<accession>A0A8J2NQ49</accession>
<evidence type="ECO:0000313" key="5">
    <source>
        <dbReference type="Proteomes" id="UP000708208"/>
    </source>
</evidence>
<evidence type="ECO:0000256" key="1">
    <source>
        <dbReference type="ARBA" id="ARBA00006432"/>
    </source>
</evidence>
<evidence type="ECO:0000313" key="4">
    <source>
        <dbReference type="EMBL" id="CAG7695889.1"/>
    </source>
</evidence>
<name>A0A8J2NQ49_9HEXA</name>
<dbReference type="PANTHER" id="PTHR43201">
    <property type="entry name" value="ACYL-COA SYNTHETASE"/>
    <property type="match status" value="1"/>
</dbReference>
<dbReference type="OrthoDB" id="10253115at2759"/>
<comment type="caution">
    <text evidence="4">The sequence shown here is derived from an EMBL/GenBank/DDBJ whole genome shotgun (WGS) entry which is preliminary data.</text>
</comment>
<dbReference type="Proteomes" id="UP000708208">
    <property type="component" value="Unassembled WGS sequence"/>
</dbReference>
<keyword evidence="2" id="KW-0436">Ligase</keyword>
<dbReference type="AlphaFoldDB" id="A0A8J2NQ49"/>
<dbReference type="InterPro" id="IPR025110">
    <property type="entry name" value="AMP-bd_C"/>
</dbReference>
<feature type="domain" description="AMP-binding enzyme C-terminal" evidence="3">
    <location>
        <begin position="1"/>
        <end position="57"/>
    </location>
</feature>
<keyword evidence="5" id="KW-1185">Reference proteome</keyword>
<sequence length="57" mass="6419">FGVPDKRLGEAVAVWLRLKDGKSLNAEEVKAFCKGQISHFKIPQYMTFTSDFPKTTS</sequence>
<feature type="non-terminal residue" evidence="4">
    <location>
        <position position="1"/>
    </location>
</feature>
<reference evidence="4" key="1">
    <citation type="submission" date="2021-06" db="EMBL/GenBank/DDBJ databases">
        <authorList>
            <person name="Hodson N. C."/>
            <person name="Mongue J. A."/>
            <person name="Jaron S. K."/>
        </authorList>
    </citation>
    <scope>NUCLEOTIDE SEQUENCE</scope>
</reference>